<organism evidence="1 2">
    <name type="scientific">Lysinibacillus piscis</name>
    <dbReference type="NCBI Taxonomy" id="2518931"/>
    <lineage>
        <taxon>Bacteria</taxon>
        <taxon>Bacillati</taxon>
        <taxon>Bacillota</taxon>
        <taxon>Bacilli</taxon>
        <taxon>Bacillales</taxon>
        <taxon>Bacillaceae</taxon>
        <taxon>Lysinibacillus</taxon>
    </lineage>
</organism>
<dbReference type="NCBIfam" id="TIGR04223">
    <property type="entry name" value="quorum_AgrD"/>
    <property type="match status" value="1"/>
</dbReference>
<proteinExistence type="predicted"/>
<dbReference type="EMBL" id="BRZA01000012">
    <property type="protein sequence ID" value="GLC90554.1"/>
    <property type="molecule type" value="Genomic_DNA"/>
</dbReference>
<comment type="caution">
    <text evidence="1">The sequence shown here is derived from an EMBL/GenBank/DDBJ whole genome shotgun (WGS) entry which is preliminary data.</text>
</comment>
<dbReference type="InterPro" id="IPR009229">
    <property type="entry name" value="AgrD"/>
</dbReference>
<evidence type="ECO:0008006" key="3">
    <source>
        <dbReference type="Google" id="ProtNLM"/>
    </source>
</evidence>
<keyword evidence="2" id="KW-1185">Reference proteome</keyword>
<dbReference type="Proteomes" id="UP001065593">
    <property type="component" value="Unassembled WGS sequence"/>
</dbReference>
<dbReference type="RefSeq" id="WP_264990463.1">
    <property type="nucleotide sequence ID" value="NZ_BRZA01000012.1"/>
</dbReference>
<name>A0ABQ5NQD9_9BACI</name>
<sequence>MNYLKTMIKNISNLIMSITQNDMVYVCRMFAHEEELPEKLKKEHPFYKG</sequence>
<evidence type="ECO:0000313" key="2">
    <source>
        <dbReference type="Proteomes" id="UP001065593"/>
    </source>
</evidence>
<accession>A0ABQ5NQD9</accession>
<reference evidence="1" key="1">
    <citation type="submission" date="2022-08" db="EMBL/GenBank/DDBJ databases">
        <title>Draft genome sequence of Lysinibacillus sp. strain KH24.</title>
        <authorList>
            <person name="Kanbe H."/>
            <person name="Itoh H."/>
        </authorList>
    </citation>
    <scope>NUCLEOTIDE SEQUENCE</scope>
    <source>
        <strain evidence="1">KH24</strain>
    </source>
</reference>
<protein>
    <recommendedName>
        <fullName evidence="3">Cyclic lactone autoinducer peptide</fullName>
    </recommendedName>
</protein>
<evidence type="ECO:0000313" key="1">
    <source>
        <dbReference type="EMBL" id="GLC90554.1"/>
    </source>
</evidence>
<gene>
    <name evidence="1" type="ORF">LYSBPC_36810</name>
</gene>